<feature type="non-terminal residue" evidence="1">
    <location>
        <position position="1"/>
    </location>
</feature>
<keyword evidence="1" id="KW-0238">DNA-binding</keyword>
<dbReference type="SUPFAM" id="SSF142906">
    <property type="entry name" value="YjbR-like"/>
    <property type="match status" value="1"/>
</dbReference>
<proteinExistence type="predicted"/>
<dbReference type="SUPFAM" id="SSF88697">
    <property type="entry name" value="PUA domain-like"/>
    <property type="match status" value="1"/>
</dbReference>
<dbReference type="Pfam" id="PF04237">
    <property type="entry name" value="YjbR"/>
    <property type="match status" value="1"/>
</dbReference>
<keyword evidence="2" id="KW-1185">Reference proteome</keyword>
<comment type="caution">
    <text evidence="1">The sequence shown here is derived from an EMBL/GenBank/DDBJ whole genome shotgun (WGS) entry which is preliminary data.</text>
</comment>
<organism evidence="1 2">
    <name type="scientific">Ruminococcus turbiniformis</name>
    <dbReference type="NCBI Taxonomy" id="2881258"/>
    <lineage>
        <taxon>Bacteria</taxon>
        <taxon>Bacillati</taxon>
        <taxon>Bacillota</taxon>
        <taxon>Clostridia</taxon>
        <taxon>Eubacteriales</taxon>
        <taxon>Oscillospiraceae</taxon>
        <taxon>Ruminococcus</taxon>
    </lineage>
</organism>
<accession>A0ABS8G1J0</accession>
<dbReference type="GO" id="GO:0003677">
    <property type="term" value="F:DNA binding"/>
    <property type="evidence" value="ECO:0007669"/>
    <property type="project" value="UniProtKB-KW"/>
</dbReference>
<dbReference type="RefSeq" id="WP_227709112.1">
    <property type="nucleotide sequence ID" value="NZ_JAJEQX010000050.1"/>
</dbReference>
<dbReference type="EMBL" id="JAJEQX010000050">
    <property type="protein sequence ID" value="MCC2256133.1"/>
    <property type="molecule type" value="Genomic_DNA"/>
</dbReference>
<dbReference type="Gene3D" id="3.90.1150.30">
    <property type="match status" value="1"/>
</dbReference>
<gene>
    <name evidence="1" type="ORF">LKD70_17260</name>
</gene>
<dbReference type="InterPro" id="IPR058532">
    <property type="entry name" value="YjbR/MT2646/Rv2570-like"/>
</dbReference>
<dbReference type="InterPro" id="IPR038056">
    <property type="entry name" value="YjbR-like_sf"/>
</dbReference>
<dbReference type="Proteomes" id="UP001198151">
    <property type="component" value="Unassembled WGS sequence"/>
</dbReference>
<evidence type="ECO:0000313" key="2">
    <source>
        <dbReference type="Proteomes" id="UP001198151"/>
    </source>
</evidence>
<evidence type="ECO:0000313" key="1">
    <source>
        <dbReference type="EMBL" id="MCC2256133.1"/>
    </source>
</evidence>
<sequence>LGDPMLADMLVRQPGYFYGYHISRSSWISILLDGTVPFEEICQWIDESYAVTASRKKQQKIRPPKEWIVPANPKYYDIVHAFDDAREIDWKQGRGIKAGDTVFIYAGAPVSAILYKCRVMETDIPYEYSDRNLTITAVMKIRLQKRYEADRFTFAKLKEEYGIYAVRGPRGIPESLSEALR</sequence>
<protein>
    <submittedName>
        <fullName evidence="1">MmcQ/YjbR family DNA-binding protein</fullName>
    </submittedName>
</protein>
<name>A0ABS8G1J0_9FIRM</name>
<reference evidence="1 2" key="1">
    <citation type="submission" date="2021-10" db="EMBL/GenBank/DDBJ databases">
        <title>Anaerobic single-cell dispensing facilitates the cultivation of human gut bacteria.</title>
        <authorList>
            <person name="Afrizal A."/>
        </authorList>
    </citation>
    <scope>NUCLEOTIDE SEQUENCE [LARGE SCALE GENOMIC DNA]</scope>
    <source>
        <strain evidence="1 2">CLA-AA-H200</strain>
    </source>
</reference>
<dbReference type="InterPro" id="IPR015947">
    <property type="entry name" value="PUA-like_sf"/>
</dbReference>